<evidence type="ECO:0000256" key="2">
    <source>
        <dbReference type="ARBA" id="ARBA00023274"/>
    </source>
</evidence>
<dbReference type="PANTHER" id="PTHR13473">
    <property type="entry name" value="MITOCHONDRIAL RIBOSOMAL PROTEIN L48"/>
    <property type="match status" value="1"/>
</dbReference>
<dbReference type="AlphaFoldDB" id="A0A8C9VL65"/>
<proteinExistence type="predicted"/>
<gene>
    <name evidence="4" type="primary">MRPL48</name>
    <name evidence="4" type="synonym">mrpl48</name>
</gene>
<dbReference type="InterPro" id="IPR027486">
    <property type="entry name" value="Ribosomal_uS10_dom"/>
</dbReference>
<evidence type="ECO:0000256" key="1">
    <source>
        <dbReference type="ARBA" id="ARBA00022980"/>
    </source>
</evidence>
<dbReference type="CTD" id="51642"/>
<dbReference type="SMART" id="SM01403">
    <property type="entry name" value="Ribosomal_S10"/>
    <property type="match status" value="1"/>
</dbReference>
<dbReference type="Ensembl" id="ENSSFOT00015070782.1">
    <property type="protein sequence ID" value="ENSSFOP00015061610.1"/>
    <property type="gene ID" value="ENSSFOG00015025747.1"/>
</dbReference>
<evidence type="ECO:0000313" key="5">
    <source>
        <dbReference type="Proteomes" id="UP000694397"/>
    </source>
</evidence>
<dbReference type="GO" id="GO:0005761">
    <property type="term" value="C:mitochondrial ribosome"/>
    <property type="evidence" value="ECO:0007669"/>
    <property type="project" value="InterPro"/>
</dbReference>
<keyword evidence="1" id="KW-0689">Ribosomal protein</keyword>
<name>A0A8C9VL65_SCLFO</name>
<evidence type="ECO:0000313" key="4">
    <source>
        <dbReference type="Ensembl" id="ENSSFOP00015061610.1"/>
    </source>
</evidence>
<dbReference type="KEGG" id="sfm:108921246"/>
<dbReference type="GO" id="GO:1990904">
    <property type="term" value="C:ribonucleoprotein complex"/>
    <property type="evidence" value="ECO:0007669"/>
    <property type="project" value="UniProtKB-KW"/>
</dbReference>
<feature type="domain" description="Small ribosomal subunit protein uS10" evidence="3">
    <location>
        <begin position="99"/>
        <end position="194"/>
    </location>
</feature>
<reference evidence="4" key="2">
    <citation type="submission" date="2025-08" db="UniProtKB">
        <authorList>
            <consortium name="Ensembl"/>
        </authorList>
    </citation>
    <scope>IDENTIFICATION</scope>
</reference>
<dbReference type="RefSeq" id="XP_018586115.2">
    <property type="nucleotide sequence ID" value="XM_018730599.2"/>
</dbReference>
<dbReference type="Proteomes" id="UP000694397">
    <property type="component" value="Chromosome 4"/>
</dbReference>
<protein>
    <submittedName>
        <fullName evidence="4">Mitochondrial ribosomal protein L48</fullName>
    </submittedName>
</protein>
<dbReference type="SUPFAM" id="SSF54999">
    <property type="entry name" value="Ribosomal protein S10"/>
    <property type="match status" value="1"/>
</dbReference>
<reference evidence="4" key="3">
    <citation type="submission" date="2025-09" db="UniProtKB">
        <authorList>
            <consortium name="Ensembl"/>
        </authorList>
    </citation>
    <scope>IDENTIFICATION</scope>
</reference>
<keyword evidence="5" id="KW-1185">Reference proteome</keyword>
<reference evidence="4 5" key="1">
    <citation type="submission" date="2019-04" db="EMBL/GenBank/DDBJ databases">
        <authorList>
            <consortium name="Wellcome Sanger Institute Data Sharing"/>
        </authorList>
    </citation>
    <scope>NUCLEOTIDE SEQUENCE [LARGE SCALE GENOMIC DNA]</scope>
</reference>
<accession>A0A8C9VL65</accession>
<dbReference type="Gene3D" id="3.30.70.600">
    <property type="entry name" value="Ribosomal protein S10 domain"/>
    <property type="match status" value="1"/>
</dbReference>
<keyword evidence="2" id="KW-0687">Ribonucleoprotein</keyword>
<sequence length="220" mass="24943">MNTVFTKLRVSFSRHINALERTGSILGSVVVKQHPLLGSLLPSDGREYKSMPTHGIGRYSHLIPKNSFSLKKVKSKRRKKFLKVKEISEGTETEYGVLNLTVSGYDMTLVSHYTQYAHHLCNHLKIPVSRSYGLPTRTTEILLMKEHSAKLVVDAVLKTHIRVIQLKDLSATMCPLLIEVLLKNQPEGVDLSLKQHTQADFQARFKSRPEMEELLAQLNN</sequence>
<dbReference type="PANTHER" id="PTHR13473:SF0">
    <property type="entry name" value="LARGE RIBOSOMAL SUBUNIT PROTEIN ML48"/>
    <property type="match status" value="1"/>
</dbReference>
<dbReference type="OrthoDB" id="5984298at2759"/>
<organism evidence="4 5">
    <name type="scientific">Scleropages formosus</name>
    <name type="common">Asian bonytongue</name>
    <name type="synonym">Osteoglossum formosum</name>
    <dbReference type="NCBI Taxonomy" id="113540"/>
    <lineage>
        <taxon>Eukaryota</taxon>
        <taxon>Metazoa</taxon>
        <taxon>Chordata</taxon>
        <taxon>Craniata</taxon>
        <taxon>Vertebrata</taxon>
        <taxon>Euteleostomi</taxon>
        <taxon>Actinopterygii</taxon>
        <taxon>Neopterygii</taxon>
        <taxon>Teleostei</taxon>
        <taxon>Osteoglossocephala</taxon>
        <taxon>Osteoglossomorpha</taxon>
        <taxon>Osteoglossiformes</taxon>
        <taxon>Osteoglossidae</taxon>
        <taxon>Scleropages</taxon>
    </lineage>
</organism>
<dbReference type="GeneID" id="108921246"/>
<dbReference type="InterPro" id="IPR027487">
    <property type="entry name" value="Ribosomal_mL48"/>
</dbReference>
<dbReference type="GeneTree" id="ENSGT00390000012955"/>
<dbReference type="Pfam" id="PF00338">
    <property type="entry name" value="Ribosomal_S10"/>
    <property type="match status" value="1"/>
</dbReference>
<evidence type="ECO:0000259" key="3">
    <source>
        <dbReference type="SMART" id="SM01403"/>
    </source>
</evidence>
<dbReference type="InterPro" id="IPR036838">
    <property type="entry name" value="Ribosomal_uS10_dom_sf"/>
</dbReference>